<feature type="transmembrane region" description="Helical" evidence="5">
    <location>
        <begin position="285"/>
        <end position="310"/>
    </location>
</feature>
<dbReference type="InterPro" id="IPR011701">
    <property type="entry name" value="MFS"/>
</dbReference>
<name>B0X6Z9_CULQU</name>
<dbReference type="GO" id="GO:0016020">
    <property type="term" value="C:membrane"/>
    <property type="evidence" value="ECO:0007669"/>
    <property type="project" value="UniProtKB-SubCell"/>
</dbReference>
<dbReference type="InParanoid" id="B0X6Z9"/>
<dbReference type="EMBL" id="DS232431">
    <property type="protein sequence ID" value="EDS41670.1"/>
    <property type="molecule type" value="Genomic_DNA"/>
</dbReference>
<evidence type="ECO:0000256" key="5">
    <source>
        <dbReference type="SAM" id="Phobius"/>
    </source>
</evidence>
<dbReference type="PANTHER" id="PTHR23507">
    <property type="entry name" value="ZGC:174356"/>
    <property type="match status" value="1"/>
</dbReference>
<comment type="subcellular location">
    <subcellularLocation>
        <location evidence="1">Membrane</location>
        <topology evidence="1">Multi-pass membrane protein</topology>
    </subcellularLocation>
</comment>
<evidence type="ECO:0000256" key="4">
    <source>
        <dbReference type="ARBA" id="ARBA00023136"/>
    </source>
</evidence>
<keyword evidence="2 5" id="KW-0812">Transmembrane</keyword>
<keyword evidence="4 5" id="KW-0472">Membrane</keyword>
<keyword evidence="3 5" id="KW-1133">Transmembrane helix</keyword>
<dbReference type="HOGENOM" id="CLU_028365_4_1_1"/>
<feature type="transmembrane region" description="Helical" evidence="5">
    <location>
        <begin position="322"/>
        <end position="341"/>
    </location>
</feature>
<feature type="transmembrane region" description="Helical" evidence="5">
    <location>
        <begin position="450"/>
        <end position="471"/>
    </location>
</feature>
<dbReference type="VEuPathDB" id="VectorBase:CPIJ015153"/>
<feature type="transmembrane region" description="Helical" evidence="5">
    <location>
        <begin position="190"/>
        <end position="212"/>
    </location>
</feature>
<dbReference type="GO" id="GO:0022857">
    <property type="term" value="F:transmembrane transporter activity"/>
    <property type="evidence" value="ECO:0007669"/>
    <property type="project" value="InterPro"/>
</dbReference>
<dbReference type="Pfam" id="PF07690">
    <property type="entry name" value="MFS_1"/>
    <property type="match status" value="1"/>
</dbReference>
<dbReference type="eggNOG" id="KOG2816">
    <property type="taxonomic scope" value="Eukaryota"/>
</dbReference>
<dbReference type="VEuPathDB" id="VectorBase:CQUJHB009851"/>
<dbReference type="Proteomes" id="UP000002320">
    <property type="component" value="Unassembled WGS sequence"/>
</dbReference>
<feature type="transmembrane region" description="Helical" evidence="5">
    <location>
        <begin position="353"/>
        <end position="371"/>
    </location>
</feature>
<accession>B0X6Z9</accession>
<dbReference type="PANTHER" id="PTHR23507:SF39">
    <property type="entry name" value="GH23453P-RELATED"/>
    <property type="match status" value="1"/>
</dbReference>
<evidence type="ECO:0000313" key="8">
    <source>
        <dbReference type="Proteomes" id="UP000002320"/>
    </source>
</evidence>
<dbReference type="SUPFAM" id="SSF103473">
    <property type="entry name" value="MFS general substrate transporter"/>
    <property type="match status" value="1"/>
</dbReference>
<feature type="transmembrane region" description="Helical" evidence="5">
    <location>
        <begin position="121"/>
        <end position="145"/>
    </location>
</feature>
<gene>
    <name evidence="7" type="primary">6048514</name>
    <name evidence="6" type="ORF">CpipJ_CPIJ015153</name>
</gene>
<sequence length="479" mass="53090">MDCSDDEQVLSPAVVQPVRRGRSSNLEIPVFLLFYAWNVSTPVLTDQIIYQACTISLAANVSDCAKLGHEHESPEVLDLEARVQPYTADILMVEALSDSILPAALNLFIGPWSDRYGRKPVLLLTFSGFALSLAMITAFCGWSRWYPLDPWIYTFAFIPSALSGSVCTLMSTVYCYIADVTSERERGAKMALLDTSLYGGMLAGSLSSSYILRKTNATTVFAIAAGAVFLAVLHVALRVRESVHIRRHRVDVGCCTKLRHLFRLDMVVDTVRTCFQWRPHYDRAIILLGVVALGGNIFALEDTHTVFFLFLRKHFNWSVRKYTFYSATETVCMILGALLGTYGLRKVLGLTEAAIAAVGFFCCFLNAIAIAEAIQSWQLYLGNFKSLFLFMLKGVADPMTRAFISNSTPPEDNGKIFAFTSSFEALMPLGAAPLYTYLYKNTLSWYPGAFSWISAGVFAMCYCLAITVCILRSMSGDSL</sequence>
<dbReference type="OMA" id="NLFIGPW"/>
<evidence type="ECO:0000313" key="7">
    <source>
        <dbReference type="EnsemblMetazoa" id="CPIJ015153-PA"/>
    </source>
</evidence>
<evidence type="ECO:0000313" key="6">
    <source>
        <dbReference type="EMBL" id="EDS41670.1"/>
    </source>
</evidence>
<dbReference type="InterPro" id="IPR036259">
    <property type="entry name" value="MFS_trans_sf"/>
</dbReference>
<protein>
    <submittedName>
        <fullName evidence="6">Adenylate cyclase</fullName>
    </submittedName>
</protein>
<feature type="transmembrane region" description="Helical" evidence="5">
    <location>
        <begin position="218"/>
        <end position="237"/>
    </location>
</feature>
<dbReference type="Gene3D" id="1.20.1250.20">
    <property type="entry name" value="MFS general substrate transporter like domains"/>
    <property type="match status" value="1"/>
</dbReference>
<dbReference type="OrthoDB" id="430300at2759"/>
<evidence type="ECO:0000256" key="2">
    <source>
        <dbReference type="ARBA" id="ARBA00022692"/>
    </source>
</evidence>
<dbReference type="EnsemblMetazoa" id="CPIJ015153-RA">
    <property type="protein sequence ID" value="CPIJ015153-PA"/>
    <property type="gene ID" value="CPIJ015153"/>
</dbReference>
<reference evidence="6" key="1">
    <citation type="submission" date="2007-03" db="EMBL/GenBank/DDBJ databases">
        <title>Annotation of Culex pipiens quinquefasciatus.</title>
        <authorList>
            <consortium name="The Broad Institute Genome Sequencing Platform"/>
            <person name="Atkinson P.W."/>
            <person name="Hemingway J."/>
            <person name="Christensen B.M."/>
            <person name="Higgs S."/>
            <person name="Kodira C."/>
            <person name="Hannick L."/>
            <person name="Megy K."/>
            <person name="O'Leary S."/>
            <person name="Pearson M."/>
            <person name="Haas B.J."/>
            <person name="Mauceli E."/>
            <person name="Wortman J.R."/>
            <person name="Lee N.H."/>
            <person name="Guigo R."/>
            <person name="Stanke M."/>
            <person name="Alvarado L."/>
            <person name="Amedeo P."/>
            <person name="Antoine C.H."/>
            <person name="Arensburger P."/>
            <person name="Bidwell S.L."/>
            <person name="Crawford M."/>
            <person name="Camaro F."/>
            <person name="Devon K."/>
            <person name="Engels R."/>
            <person name="Hammond M."/>
            <person name="Howarth C."/>
            <person name="Koehrsen M."/>
            <person name="Lawson D."/>
            <person name="Montgomery P."/>
            <person name="Nene V."/>
            <person name="Nusbaum C."/>
            <person name="Puiu D."/>
            <person name="Romero-Severson J."/>
            <person name="Severson D.W."/>
            <person name="Shumway M."/>
            <person name="Sisk P."/>
            <person name="Stolte C."/>
            <person name="Zeng Q."/>
            <person name="Eisenstadt E."/>
            <person name="Fraser-Liggett C."/>
            <person name="Strausberg R."/>
            <person name="Galagan J."/>
            <person name="Birren B."/>
            <person name="Collins F.H."/>
        </authorList>
    </citation>
    <scope>NUCLEOTIDE SEQUENCE [LARGE SCALE GENOMIC DNA]</scope>
    <source>
        <strain evidence="6">JHB</strain>
    </source>
</reference>
<proteinExistence type="predicted"/>
<keyword evidence="8" id="KW-1185">Reference proteome</keyword>
<organism>
    <name type="scientific">Culex quinquefasciatus</name>
    <name type="common">Southern house mosquito</name>
    <name type="synonym">Culex pungens</name>
    <dbReference type="NCBI Taxonomy" id="7176"/>
    <lineage>
        <taxon>Eukaryota</taxon>
        <taxon>Metazoa</taxon>
        <taxon>Ecdysozoa</taxon>
        <taxon>Arthropoda</taxon>
        <taxon>Hexapoda</taxon>
        <taxon>Insecta</taxon>
        <taxon>Pterygota</taxon>
        <taxon>Neoptera</taxon>
        <taxon>Endopterygota</taxon>
        <taxon>Diptera</taxon>
        <taxon>Nematocera</taxon>
        <taxon>Culicoidea</taxon>
        <taxon>Culicidae</taxon>
        <taxon>Culicinae</taxon>
        <taxon>Culicini</taxon>
        <taxon>Culex</taxon>
        <taxon>Culex</taxon>
    </lineage>
</organism>
<dbReference type="KEGG" id="cqu:CpipJ_CPIJ015153"/>
<evidence type="ECO:0000256" key="3">
    <source>
        <dbReference type="ARBA" id="ARBA00022989"/>
    </source>
</evidence>
<reference evidence="7" key="2">
    <citation type="submission" date="2021-02" db="UniProtKB">
        <authorList>
            <consortium name="EnsemblMetazoa"/>
        </authorList>
    </citation>
    <scope>IDENTIFICATION</scope>
    <source>
        <strain evidence="7">JHB</strain>
    </source>
</reference>
<evidence type="ECO:0000256" key="1">
    <source>
        <dbReference type="ARBA" id="ARBA00004141"/>
    </source>
</evidence>
<dbReference type="AlphaFoldDB" id="B0X6Z9"/>
<feature type="transmembrane region" description="Helical" evidence="5">
    <location>
        <begin position="151"/>
        <end position="178"/>
    </location>
</feature>